<feature type="region of interest" description="Disordered" evidence="1">
    <location>
        <begin position="806"/>
        <end position="835"/>
    </location>
</feature>
<organism evidence="3">
    <name type="scientific">Cladocopium goreaui</name>
    <dbReference type="NCBI Taxonomy" id="2562237"/>
    <lineage>
        <taxon>Eukaryota</taxon>
        <taxon>Sar</taxon>
        <taxon>Alveolata</taxon>
        <taxon>Dinophyceae</taxon>
        <taxon>Suessiales</taxon>
        <taxon>Symbiodiniaceae</taxon>
        <taxon>Cladocopium</taxon>
    </lineage>
</organism>
<dbReference type="EMBL" id="CAMXCT020001003">
    <property type="protein sequence ID" value="CAL1139011.1"/>
    <property type="molecule type" value="Genomic_DNA"/>
</dbReference>
<dbReference type="GO" id="GO:0048270">
    <property type="term" value="F:methionine adenosyltransferase regulator activity"/>
    <property type="evidence" value="ECO:0007669"/>
    <property type="project" value="TreeGrafter"/>
</dbReference>
<dbReference type="Pfam" id="PF04321">
    <property type="entry name" value="RmlD_sub_bind"/>
    <property type="match status" value="1"/>
</dbReference>
<feature type="domain" description="RmlD-like substrate binding" evidence="2">
    <location>
        <begin position="444"/>
        <end position="735"/>
    </location>
</feature>
<dbReference type="Gene3D" id="3.40.50.720">
    <property type="entry name" value="NAD(P)-binding Rossmann-like Domain"/>
    <property type="match status" value="1"/>
</dbReference>
<comment type="caution">
    <text evidence="3">The sequence shown here is derived from an EMBL/GenBank/DDBJ whole genome shotgun (WGS) entry which is preliminary data.</text>
</comment>
<dbReference type="PANTHER" id="PTHR10491:SF4">
    <property type="entry name" value="METHIONINE ADENOSYLTRANSFERASE 2 SUBUNIT BETA"/>
    <property type="match status" value="1"/>
</dbReference>
<dbReference type="AlphaFoldDB" id="A0A9P1C5Z2"/>
<dbReference type="PANTHER" id="PTHR10491">
    <property type="entry name" value="DTDP-4-DEHYDRORHAMNOSE REDUCTASE"/>
    <property type="match status" value="1"/>
</dbReference>
<dbReference type="OrthoDB" id="434587at2759"/>
<keyword evidence="6" id="KW-1185">Reference proteome</keyword>
<proteinExistence type="predicted"/>
<name>A0A9P1C5Z2_9DINO</name>
<accession>A0A9P1C5Z2</accession>
<reference evidence="4" key="2">
    <citation type="submission" date="2024-04" db="EMBL/GenBank/DDBJ databases">
        <authorList>
            <person name="Chen Y."/>
            <person name="Shah S."/>
            <person name="Dougan E. K."/>
            <person name="Thang M."/>
            <person name="Chan C."/>
        </authorList>
    </citation>
    <scope>NUCLEOTIDE SEQUENCE [LARGE SCALE GENOMIC DNA]</scope>
</reference>
<dbReference type="CDD" id="cd05254">
    <property type="entry name" value="dTDP_HR_like_SDR_e"/>
    <property type="match status" value="1"/>
</dbReference>
<evidence type="ECO:0000313" key="5">
    <source>
        <dbReference type="EMBL" id="CAL4772948.1"/>
    </source>
</evidence>
<evidence type="ECO:0000313" key="6">
    <source>
        <dbReference type="Proteomes" id="UP001152797"/>
    </source>
</evidence>
<evidence type="ECO:0000313" key="4">
    <source>
        <dbReference type="EMBL" id="CAL1139011.1"/>
    </source>
</evidence>
<dbReference type="EMBL" id="CAMXCT010001003">
    <property type="protein sequence ID" value="CAI3985636.1"/>
    <property type="molecule type" value="Genomic_DNA"/>
</dbReference>
<reference evidence="3" key="1">
    <citation type="submission" date="2022-10" db="EMBL/GenBank/DDBJ databases">
        <authorList>
            <person name="Chen Y."/>
            <person name="Dougan E. K."/>
            <person name="Chan C."/>
            <person name="Rhodes N."/>
            <person name="Thang M."/>
        </authorList>
    </citation>
    <scope>NUCLEOTIDE SEQUENCE</scope>
</reference>
<feature type="region of interest" description="Disordered" evidence="1">
    <location>
        <begin position="1"/>
        <end position="36"/>
    </location>
</feature>
<feature type="compositionally biased region" description="Basic and acidic residues" evidence="1">
    <location>
        <begin position="24"/>
        <end position="36"/>
    </location>
</feature>
<feature type="region of interest" description="Disordered" evidence="1">
    <location>
        <begin position="390"/>
        <end position="409"/>
    </location>
</feature>
<dbReference type="SUPFAM" id="SSF51735">
    <property type="entry name" value="NAD(P)-binding Rossmann-fold domains"/>
    <property type="match status" value="1"/>
</dbReference>
<feature type="compositionally biased region" description="Low complexity" evidence="1">
    <location>
        <begin position="332"/>
        <end position="343"/>
    </location>
</feature>
<feature type="compositionally biased region" description="Basic and acidic residues" evidence="1">
    <location>
        <begin position="258"/>
        <end position="282"/>
    </location>
</feature>
<sequence>MPGPETPPRYRYTKSGDSDDEAKESDAKNKVGKTDRFDKAQAAVLTSRKRSGSLGRPLCMSRVLDRQRHGGEVPLCEQSQASQGEPRKIRGWSEAPRRFVLQAPPLLKLGHLQTPVLPDPLNSFGMPGKVQNAYPGSEGVGASQTAFVPPAPPAPPVPALGNPFGGPCGPCGPFPFQPTPSFDLRAAASRRSLSTGRSFPSAPAPAVAPMPLGAPIPPIPPVGITPRPGGFPYHGGLQQPQGLNFFNGAMSVPTPTRARRDSEEHCRKDRREMEEREGDRGQMRQMLPTDPTGSFSCAMQRPPMEQDSVSHGRFDGGGFQGAGSMGSMGSMGFQGFQGFQRGDWPTAGSFTERSSKPKDERPRDQASQATALWREQLLEIEVATAMEAAHPLRKASSNGRPPGETLHGHKDVAETAGTSASGGSLWSSAASFAVPEQASRPAPRVLVTGATGLLGRQMMRTLSSTSWEVCGLCKSRTQPPSIVTCDLTQEEAFWQLMQQFRPQVVLHLAAEWRPEALRQSPEQARQLNVDAAGTVAAACEKFKAWLVHLSADCVFDGTKPPYSVESRPNPLSEYGWQKLHSEQLVRAACPTAAVLRVPLLYGPVESPLDSAITSLYTDLRNGIREVDAWQCCYPTWAGDVANVLKAMVELHLSGERLQGIYHWQGNEQFTWHEMMLLVAETTGLDASGISAVTSPPATSLPRDARLECSRLNGLLGELVQHTSLREGLAQCLAPFRQQKAPAMAGQIAVKAKPKTQRVEWKALPRGAPCRPKGLLSDLKGQNAALQEIFWEELERTRARLQQAGINRKRGASEKLIHDQAAPNGQRSGRLDEQRV</sequence>
<gene>
    <name evidence="3" type="ORF">C1SCF055_LOCUS13063</name>
</gene>
<dbReference type="GO" id="GO:0048269">
    <property type="term" value="C:methionine adenosyltransferase complex"/>
    <property type="evidence" value="ECO:0007669"/>
    <property type="project" value="TreeGrafter"/>
</dbReference>
<feature type="region of interest" description="Disordered" evidence="1">
    <location>
        <begin position="332"/>
        <end position="368"/>
    </location>
</feature>
<dbReference type="InterPro" id="IPR036291">
    <property type="entry name" value="NAD(P)-bd_dom_sf"/>
</dbReference>
<dbReference type="InterPro" id="IPR029903">
    <property type="entry name" value="RmlD-like-bd"/>
</dbReference>
<dbReference type="GO" id="GO:0006556">
    <property type="term" value="P:S-adenosylmethionine biosynthetic process"/>
    <property type="evidence" value="ECO:0007669"/>
    <property type="project" value="TreeGrafter"/>
</dbReference>
<feature type="region of interest" description="Disordered" evidence="1">
    <location>
        <begin position="252"/>
        <end position="309"/>
    </location>
</feature>
<feature type="compositionally biased region" description="Basic and acidic residues" evidence="1">
    <location>
        <begin position="353"/>
        <end position="364"/>
    </location>
</feature>
<protein>
    <submittedName>
        <fullName evidence="5">Methionine adenosyltransferase 2 subunit beta (Methionine adenosyltransferase II beta) (MAT II beta)</fullName>
    </submittedName>
</protein>
<evidence type="ECO:0000256" key="1">
    <source>
        <dbReference type="SAM" id="MobiDB-lite"/>
    </source>
</evidence>
<evidence type="ECO:0000313" key="3">
    <source>
        <dbReference type="EMBL" id="CAI3985636.1"/>
    </source>
</evidence>
<evidence type="ECO:0000259" key="2">
    <source>
        <dbReference type="Pfam" id="PF04321"/>
    </source>
</evidence>
<dbReference type="Proteomes" id="UP001152797">
    <property type="component" value="Unassembled WGS sequence"/>
</dbReference>
<dbReference type="EMBL" id="CAMXCT030001003">
    <property type="protein sequence ID" value="CAL4772948.1"/>
    <property type="molecule type" value="Genomic_DNA"/>
</dbReference>
<dbReference type="InterPro" id="IPR005913">
    <property type="entry name" value="dTDP_dehydrorham_reduct"/>
</dbReference>